<dbReference type="EMBL" id="JAVNWW010000001">
    <property type="protein sequence ID" value="MDU0807826.1"/>
    <property type="molecule type" value="Genomic_DNA"/>
</dbReference>
<protein>
    <recommendedName>
        <fullName evidence="6">TonB-dependent receptor</fullName>
    </recommendedName>
</protein>
<keyword evidence="3" id="KW-0998">Cell outer membrane</keyword>
<dbReference type="SUPFAM" id="SSF56935">
    <property type="entry name" value="Porins"/>
    <property type="match status" value="1"/>
</dbReference>
<dbReference type="Gene3D" id="2.40.170.20">
    <property type="entry name" value="TonB-dependent receptor, beta-barrel domain"/>
    <property type="match status" value="1"/>
</dbReference>
<name>A0ABU3TPN1_9BACT</name>
<dbReference type="InterPro" id="IPR036942">
    <property type="entry name" value="Beta-barrel_TonB_sf"/>
</dbReference>
<evidence type="ECO:0000313" key="4">
    <source>
        <dbReference type="EMBL" id="MDU0807826.1"/>
    </source>
</evidence>
<evidence type="ECO:0000256" key="3">
    <source>
        <dbReference type="ARBA" id="ARBA00023237"/>
    </source>
</evidence>
<evidence type="ECO:0000256" key="2">
    <source>
        <dbReference type="ARBA" id="ARBA00023136"/>
    </source>
</evidence>
<organism evidence="4 5">
    <name type="scientific">Aquirufa regiilacus</name>
    <dbReference type="NCBI Taxonomy" id="3024868"/>
    <lineage>
        <taxon>Bacteria</taxon>
        <taxon>Pseudomonadati</taxon>
        <taxon>Bacteroidota</taxon>
        <taxon>Cytophagia</taxon>
        <taxon>Cytophagales</taxon>
        <taxon>Flectobacillaceae</taxon>
        <taxon>Aquirufa</taxon>
    </lineage>
</organism>
<reference evidence="4 5" key="1">
    <citation type="submission" date="2023-09" db="EMBL/GenBank/DDBJ databases">
        <title>Aquirufa genomes.</title>
        <authorList>
            <person name="Pitt A."/>
        </authorList>
    </citation>
    <scope>NUCLEOTIDE SEQUENCE [LARGE SCALE GENOMIC DNA]</scope>
    <source>
        <strain evidence="4 5">LEOWEIH-7C</strain>
    </source>
</reference>
<sequence length="559" mass="63355">MKQIILLFIGLFGLLHLAYAQESRIDRSTITIPNSTRAVMNLKVTDRSYLPMKTFGQTANVPLVVKLKESAWAIDSLPKIEAPAAQEMRTDESNKTAYGEKFKNSILLGAGNYGHSLFDFNASQSAKENKFLGVYLHHDANLFGPVLAEYSARSQNLARLESRSLGRVNYWESTLEYKMFSNYYYGLAEIPSYVKASDLLASYTRMSASGKLSSAKKSANSDYILSVQADQLTNPQDLNELIIQGHGMYAHNMSEKLRFKLAGDYIYSEFSPNATLQKWNRNLYRLNPHLAYKSSRVSLNAGFMFVTEFDDPLVEKTSVFPMLQMDFGASDYIHLFGGVGGDVQFNSFNGFLKQNPWMRVPSQLKNTNQVGHVYGGIKGIGGNKVIDFEAQYDYAEYSDLPFYVNAVTATNKFDMQYRGGLEKIQVTTYTANLNLNFTSQFTSSFKFNHVIYQQLGVTFNAPHVPATTLSWINSWRISPKFLLAPDVYWMKSLYALEPVKNQLIQMDDILDVNLKINYFIKRNLNIGLSGNNLLGKNYQKYYQYQVQGLNATLSFAYSF</sequence>
<dbReference type="RefSeq" id="WP_316070220.1">
    <property type="nucleotide sequence ID" value="NZ_JAVNWW010000001.1"/>
</dbReference>
<keyword evidence="5" id="KW-1185">Reference proteome</keyword>
<keyword evidence="2" id="KW-0472">Membrane</keyword>
<gene>
    <name evidence="4" type="ORF">PQG45_02120</name>
</gene>
<dbReference type="Proteomes" id="UP001249959">
    <property type="component" value="Unassembled WGS sequence"/>
</dbReference>
<comment type="subcellular location">
    <subcellularLocation>
        <location evidence="1">Cell outer membrane</location>
    </subcellularLocation>
</comment>
<comment type="caution">
    <text evidence="4">The sequence shown here is derived from an EMBL/GenBank/DDBJ whole genome shotgun (WGS) entry which is preliminary data.</text>
</comment>
<evidence type="ECO:0000313" key="5">
    <source>
        <dbReference type="Proteomes" id="UP001249959"/>
    </source>
</evidence>
<evidence type="ECO:0000256" key="1">
    <source>
        <dbReference type="ARBA" id="ARBA00004442"/>
    </source>
</evidence>
<evidence type="ECO:0008006" key="6">
    <source>
        <dbReference type="Google" id="ProtNLM"/>
    </source>
</evidence>
<accession>A0ABU3TPN1</accession>
<proteinExistence type="predicted"/>